<accession>A0A2X2FCG2</accession>
<evidence type="ECO:0000313" key="4">
    <source>
        <dbReference type="Proteomes" id="UP000626180"/>
    </source>
</evidence>
<reference evidence="1 4" key="2">
    <citation type="submission" date="2020-10" db="EMBL/GenBank/DDBJ databases">
        <title>Genome sequences of Pseudomonas isolates.</title>
        <authorList>
            <person name="Wessels L."/>
            <person name="Reich F."/>
            <person name="Hammerl J."/>
        </authorList>
    </citation>
    <scope>NUCLEOTIDE SEQUENCE [LARGE SCALE GENOMIC DNA]</scope>
    <source>
        <strain evidence="1 4">20-MO00624-0</strain>
    </source>
</reference>
<sequence length="87" mass="9597">MNLNTFRLSHVFFECLARISRRVPELYNLGLAGTAHIHAQSSSCIASIPCRINRLQAFRSCSLVALPLPLAMTGRCNGRRGWAKSPA</sequence>
<dbReference type="EMBL" id="UAUF01000015">
    <property type="protein sequence ID" value="SPZ16470.1"/>
    <property type="molecule type" value="Genomic_DNA"/>
</dbReference>
<evidence type="ECO:0000313" key="3">
    <source>
        <dbReference type="Proteomes" id="UP000250443"/>
    </source>
</evidence>
<evidence type="ECO:0000313" key="2">
    <source>
        <dbReference type="EMBL" id="SPZ16470.1"/>
    </source>
</evidence>
<dbReference type="RefSeq" id="WP_010798925.1">
    <property type="nucleotide sequence ID" value="NZ_CP069263.1"/>
</dbReference>
<dbReference type="Proteomes" id="UP000626180">
    <property type="component" value="Unassembled WGS sequence"/>
</dbReference>
<evidence type="ECO:0000313" key="1">
    <source>
        <dbReference type="EMBL" id="MBF8641413.1"/>
    </source>
</evidence>
<reference evidence="2 3" key="1">
    <citation type="submission" date="2018-06" db="EMBL/GenBank/DDBJ databases">
        <authorList>
            <consortium name="Pathogen Informatics"/>
            <person name="Doyle S."/>
        </authorList>
    </citation>
    <scope>NUCLEOTIDE SEQUENCE [LARGE SCALE GENOMIC DNA]</scope>
    <source>
        <strain evidence="2 3">NCTC11842</strain>
    </source>
</reference>
<dbReference type="EMBL" id="JADMCD010000005">
    <property type="protein sequence ID" value="MBF8641413.1"/>
    <property type="molecule type" value="Genomic_DNA"/>
</dbReference>
<dbReference type="AlphaFoldDB" id="A0A2X2FCG2"/>
<keyword evidence="4" id="KW-1185">Reference proteome</keyword>
<name>A0A2X2FCG2_PSELU</name>
<gene>
    <name evidence="1" type="ORF">IRZ65_12030</name>
    <name evidence="2" type="ORF">NCTC11842_05503</name>
</gene>
<organism evidence="2 3">
    <name type="scientific">Pseudomonas luteola</name>
    <dbReference type="NCBI Taxonomy" id="47886"/>
    <lineage>
        <taxon>Bacteria</taxon>
        <taxon>Pseudomonadati</taxon>
        <taxon>Pseudomonadota</taxon>
        <taxon>Gammaproteobacteria</taxon>
        <taxon>Pseudomonadales</taxon>
        <taxon>Pseudomonadaceae</taxon>
        <taxon>Pseudomonas</taxon>
    </lineage>
</organism>
<protein>
    <submittedName>
        <fullName evidence="2">Uncharacterized protein</fullName>
    </submittedName>
</protein>
<proteinExistence type="predicted"/>
<dbReference type="Proteomes" id="UP000250443">
    <property type="component" value="Unassembled WGS sequence"/>
</dbReference>